<dbReference type="AlphaFoldDB" id="A0A0D2H4D2"/>
<feature type="region of interest" description="Disordered" evidence="1">
    <location>
        <begin position="779"/>
        <end position="819"/>
    </location>
</feature>
<dbReference type="PANTHER" id="PTHR46112">
    <property type="entry name" value="AMINOPEPTIDASE"/>
    <property type="match status" value="1"/>
</dbReference>
<feature type="region of interest" description="Disordered" evidence="1">
    <location>
        <begin position="647"/>
        <end position="699"/>
    </location>
</feature>
<dbReference type="Pfam" id="PF20434">
    <property type="entry name" value="BD-FAE"/>
    <property type="match status" value="1"/>
</dbReference>
<dbReference type="InterPro" id="IPR050659">
    <property type="entry name" value="Peptidase_M24B"/>
</dbReference>
<dbReference type="Gene3D" id="3.40.50.1820">
    <property type="entry name" value="alpha/beta hydrolase"/>
    <property type="match status" value="1"/>
</dbReference>
<protein>
    <submittedName>
        <fullName evidence="4">Uncharacterized protein</fullName>
    </submittedName>
</protein>
<dbReference type="SUPFAM" id="SSF55920">
    <property type="entry name" value="Creatinase/aminopeptidase"/>
    <property type="match status" value="1"/>
</dbReference>
<dbReference type="SUPFAM" id="SSF53092">
    <property type="entry name" value="Creatinase/prolidase N-terminal domain"/>
    <property type="match status" value="1"/>
</dbReference>
<sequence length="836" mass="91535">MAITNGTANGVHNGLPKGHQVTFSPENIPSSEFQDRIERVRNGIRAAGLVGLISFGDCWRGANVCYFTEFRPLDGVSDIANAIFFVGADTEPALFVSKQCLHYASEVTTFDVFTFDEMRAKLQAFSRARTGTVALAGEAYIPEDLHRRIRDALGNLTLEPHPVLAEIKAIKSEREIALIRKASYLTDQAMEAIRETLADGQPHTERELALLADQRMLAGGAERTAYDSMVQAGPRSAFNLARPTDRIVQPGDLVMTDIGARYRGYCADGGRGFIYKTEKADPQKKQIVKAAAEAVEAGLNHGGPGMTASDLNAFMQQALVKSGYEQFSSEARGHGTGHGTGMDPEEEAPWIGPGNKTVLKENMVFTLKATITVPGVGGLRTERIVRVTSTGIEALDVYPMELYCVFSPDRRTFEEHGSRNLLVHLPPGPSTRTNDSPSIDALAQLQNSFPPSTSLVSINYRLGNSGDPALSTKESVCFPVPVHDVSMAFDYLTSPTSPFNIGFEEAPKICLLGSNIGGALATMLALTEPNEIHALAVVAPIVDWAGLDDVVEQLHVVDSSDPSQKRQKQRVTNRYGVKNQSVITAAEELIRLRSRLFKIPSAYFDPFASPMLFLRAPGKDTPLATTVAGQSIDDTAIDQLDSYEDYDSVSHVDQDSRQWRYSTQMSPSGSPHDTGGSSSDGNSTELNPSRPPTQPRRRKVLRRWPAVGLPESVTLPYVKILVESPPDQADAFLPSSSDLQAQDIVRGHAALMRAQGLEMAELMRRACFLGREKSFAEERVQVHQQQGEEQDDQQSEDVERRRARKDSAGPQGETMQKRARMQISAIEWVAGMFARD</sequence>
<dbReference type="VEuPathDB" id="FungiDB:Z520_07424"/>
<dbReference type="RefSeq" id="XP_016630828.1">
    <property type="nucleotide sequence ID" value="XM_016777922.1"/>
</dbReference>
<dbReference type="SUPFAM" id="SSF53474">
    <property type="entry name" value="alpha/beta-Hydrolases"/>
    <property type="match status" value="1"/>
</dbReference>
<dbReference type="OrthoDB" id="5396420at2759"/>
<dbReference type="GeneID" id="27713170"/>
<dbReference type="InterPro" id="IPR029058">
    <property type="entry name" value="AB_hydrolase_fold"/>
</dbReference>
<dbReference type="PANTHER" id="PTHR46112:SF2">
    <property type="entry name" value="XAA-PRO AMINOPEPTIDASE P-RELATED"/>
    <property type="match status" value="1"/>
</dbReference>
<accession>A0A0D2H4D2</accession>
<dbReference type="Proteomes" id="UP000053411">
    <property type="component" value="Unassembled WGS sequence"/>
</dbReference>
<feature type="compositionally biased region" description="Basic and acidic residues" evidence="1">
    <location>
        <begin position="648"/>
        <end position="658"/>
    </location>
</feature>
<dbReference type="STRING" id="1442371.A0A0D2H4D2"/>
<dbReference type="EMBL" id="KN848076">
    <property type="protein sequence ID" value="KIX96705.1"/>
    <property type="molecule type" value="Genomic_DNA"/>
</dbReference>
<dbReference type="InterPro" id="IPR000994">
    <property type="entry name" value="Pept_M24"/>
</dbReference>
<dbReference type="InterPro" id="IPR036005">
    <property type="entry name" value="Creatinase/aminopeptidase-like"/>
</dbReference>
<dbReference type="Pfam" id="PF00557">
    <property type="entry name" value="Peptidase_M24"/>
    <property type="match status" value="1"/>
</dbReference>
<feature type="domain" description="Peptidase M24" evidence="2">
    <location>
        <begin position="178"/>
        <end position="388"/>
    </location>
</feature>
<reference evidence="4 5" key="1">
    <citation type="submission" date="2015-01" db="EMBL/GenBank/DDBJ databases">
        <title>The Genome Sequence of Fonsecaea multimorphosa CBS 102226.</title>
        <authorList>
            <consortium name="The Broad Institute Genomics Platform"/>
            <person name="Cuomo C."/>
            <person name="de Hoog S."/>
            <person name="Gorbushina A."/>
            <person name="Stielow B."/>
            <person name="Teixiera M."/>
            <person name="Abouelleil A."/>
            <person name="Chapman S.B."/>
            <person name="Priest M."/>
            <person name="Young S.K."/>
            <person name="Wortman J."/>
            <person name="Nusbaum C."/>
            <person name="Birren B."/>
        </authorList>
    </citation>
    <scope>NUCLEOTIDE SEQUENCE [LARGE SCALE GENOMIC DNA]</scope>
    <source>
        <strain evidence="4 5">CBS 102226</strain>
    </source>
</reference>
<evidence type="ECO:0000259" key="3">
    <source>
        <dbReference type="Pfam" id="PF20434"/>
    </source>
</evidence>
<dbReference type="Gene3D" id="3.90.230.10">
    <property type="entry name" value="Creatinase/methionine aminopeptidase superfamily"/>
    <property type="match status" value="1"/>
</dbReference>
<gene>
    <name evidence="4" type="ORF">Z520_07424</name>
</gene>
<organism evidence="4 5">
    <name type="scientific">Fonsecaea multimorphosa CBS 102226</name>
    <dbReference type="NCBI Taxonomy" id="1442371"/>
    <lineage>
        <taxon>Eukaryota</taxon>
        <taxon>Fungi</taxon>
        <taxon>Dikarya</taxon>
        <taxon>Ascomycota</taxon>
        <taxon>Pezizomycotina</taxon>
        <taxon>Eurotiomycetes</taxon>
        <taxon>Chaetothyriomycetidae</taxon>
        <taxon>Chaetothyriales</taxon>
        <taxon>Herpotrichiellaceae</taxon>
        <taxon>Fonsecaea</taxon>
    </lineage>
</organism>
<dbReference type="InterPro" id="IPR049492">
    <property type="entry name" value="BD-FAE-like_dom"/>
</dbReference>
<name>A0A0D2H4D2_9EURO</name>
<proteinExistence type="predicted"/>
<dbReference type="InterPro" id="IPR029149">
    <property type="entry name" value="Creatin/AminoP/Spt16_N"/>
</dbReference>
<feature type="domain" description="BD-FAE-like" evidence="3">
    <location>
        <begin position="452"/>
        <end position="575"/>
    </location>
</feature>
<evidence type="ECO:0000259" key="2">
    <source>
        <dbReference type="Pfam" id="PF00557"/>
    </source>
</evidence>
<evidence type="ECO:0000313" key="5">
    <source>
        <dbReference type="Proteomes" id="UP000053411"/>
    </source>
</evidence>
<feature type="region of interest" description="Disordered" evidence="1">
    <location>
        <begin position="329"/>
        <end position="352"/>
    </location>
</feature>
<feature type="compositionally biased region" description="Polar residues" evidence="1">
    <location>
        <begin position="659"/>
        <end position="671"/>
    </location>
</feature>
<evidence type="ECO:0000256" key="1">
    <source>
        <dbReference type="SAM" id="MobiDB-lite"/>
    </source>
</evidence>
<dbReference type="Gene3D" id="3.40.350.10">
    <property type="entry name" value="Creatinase/prolidase N-terminal domain"/>
    <property type="match status" value="1"/>
</dbReference>
<keyword evidence="5" id="KW-1185">Reference proteome</keyword>
<evidence type="ECO:0000313" key="4">
    <source>
        <dbReference type="EMBL" id="KIX96705.1"/>
    </source>
</evidence>
<feature type="compositionally biased region" description="Low complexity" evidence="1">
    <location>
        <begin position="673"/>
        <end position="684"/>
    </location>
</feature>